<dbReference type="InterPro" id="IPR013783">
    <property type="entry name" value="Ig-like_fold"/>
</dbReference>
<evidence type="ECO:0000259" key="12">
    <source>
        <dbReference type="Pfam" id="PF17961"/>
    </source>
</evidence>
<evidence type="ECO:0000256" key="3">
    <source>
        <dbReference type="ARBA" id="ARBA00022512"/>
    </source>
</evidence>
<proteinExistence type="inferred from homology"/>
<feature type="domain" description="SpaA-like prealbumin fold" evidence="11">
    <location>
        <begin position="420"/>
        <end position="499"/>
    </location>
</feature>
<name>A0A5P0ZR83_9LACO</name>
<keyword evidence="3" id="KW-0134">Cell wall</keyword>
<feature type="compositionally biased region" description="Low complexity" evidence="7">
    <location>
        <begin position="723"/>
        <end position="732"/>
    </location>
</feature>
<dbReference type="InterPro" id="IPR011252">
    <property type="entry name" value="Fibrogen-bd_dom1"/>
</dbReference>
<feature type="chain" id="PRO_5044622356" description="LPXTG cell wall anchor domain-containing protein" evidence="9">
    <location>
        <begin position="32"/>
        <end position="796"/>
    </location>
</feature>
<evidence type="ECO:0000256" key="4">
    <source>
        <dbReference type="ARBA" id="ARBA00022525"/>
    </source>
</evidence>
<feature type="domain" description="SDR-like Ig" evidence="12">
    <location>
        <begin position="80"/>
        <end position="162"/>
    </location>
</feature>
<sequence length="796" mass="84241">MKMKKSLLLITFLTFFLTFLFLVMPNNSVYAATTSPPASTTVAPADTSKSILEINGLNGNEAQVTDMNGNAVQSSDNLYTWLNFNVKYNWSIADDVSINAGDTAEFTLPEGIVAAGDTSFPVYNGSGVEIGTVDIKNGESFGTITFNDAISDINANRKGTLSLIGKGTNPGNGTQGENWMFNKLGWIASYSSTGIPNQLTWNIAFNPNEHNLNSVVITDTLANGQEYIPGSLTAIAGSYNSNGFVSNGQELNPTVTTSGNTVTITFPGNVTTAVDIYYRVSVTPNANDTNTWTNNATMTSNEGTFNVSGSVSWGGSATGTGEQKVGTVTLQKTDTNSGNGLSGAEYELKDSKGKVIISNATTDSDGKLVIQNLPYGNYTLTEVKAPDGYELNQTPINIVLPLNGSIDLNFNQKDTPDPGGVILTKLDPDSQATIAGATFNLLDSTGKVIKENLVTDGNGEIAVDDLAVGQYTFIETKPAAGYELNATPTNFTVVSNQITPVVLEKFNIDKTTISNSGEVVLTKVDATTNAALPGAIYNLVDSNGKIIESGLTTDKNGQIEISDLEAGNYSFIEVTSPNGYELNKEPISFTVTKDLTNTLEAKDEKTPSSPGTTTPPENPSNPQQPNNPGTTNPPVKPNNPGNPDAPIVKPEKPGVTNPPAKPSKPNSPNVKPEKPGVTNPSKPEAPIVKPENPNITNPSKPETPIINPENPNEPEASVPNVTAPENPNAINPAPNPDEILSPNNNSDNTTPVPETSSDYGKGKFPQTGNKSGWILMVIGLVLGITIIIKKRVKHEI</sequence>
<evidence type="ECO:0000313" key="14">
    <source>
        <dbReference type="EMBL" id="MQS98501.1"/>
    </source>
</evidence>
<feature type="compositionally biased region" description="Polar residues" evidence="7">
    <location>
        <begin position="741"/>
        <end position="758"/>
    </location>
</feature>
<evidence type="ECO:0008006" key="17">
    <source>
        <dbReference type="Google" id="ProtNLM"/>
    </source>
</evidence>
<keyword evidence="8" id="KW-0812">Transmembrane</keyword>
<evidence type="ECO:0000256" key="7">
    <source>
        <dbReference type="SAM" id="MobiDB-lite"/>
    </source>
</evidence>
<dbReference type="Pfam" id="PF17961">
    <property type="entry name" value="Big_8"/>
    <property type="match status" value="1"/>
</dbReference>
<feature type="compositionally biased region" description="Low complexity" evidence="7">
    <location>
        <begin position="702"/>
        <end position="715"/>
    </location>
</feature>
<evidence type="ECO:0000259" key="10">
    <source>
        <dbReference type="Pfam" id="PF05737"/>
    </source>
</evidence>
<evidence type="ECO:0000313" key="15">
    <source>
        <dbReference type="Proteomes" id="UP000371423"/>
    </source>
</evidence>
<feature type="region of interest" description="Disordered" evidence="7">
    <location>
        <begin position="598"/>
        <end position="768"/>
    </location>
</feature>
<evidence type="ECO:0000256" key="5">
    <source>
        <dbReference type="ARBA" id="ARBA00022729"/>
    </source>
</evidence>
<dbReference type="Pfam" id="PF17802">
    <property type="entry name" value="SpaA"/>
    <property type="match status" value="3"/>
</dbReference>
<feature type="transmembrane region" description="Helical" evidence="8">
    <location>
        <begin position="771"/>
        <end position="788"/>
    </location>
</feature>
<evidence type="ECO:0000256" key="6">
    <source>
        <dbReference type="ARBA" id="ARBA00023088"/>
    </source>
</evidence>
<dbReference type="Gene3D" id="2.60.40.740">
    <property type="match status" value="1"/>
</dbReference>
<dbReference type="Proteomes" id="UP000414364">
    <property type="component" value="Unassembled WGS sequence"/>
</dbReference>
<dbReference type="PANTHER" id="PTHR36108:SF13">
    <property type="entry name" value="COLOSSIN-B-RELATED"/>
    <property type="match status" value="1"/>
</dbReference>
<organism evidence="13 16">
    <name type="scientific">Companilactobacillus halodurans</name>
    <dbReference type="NCBI Taxonomy" id="2584183"/>
    <lineage>
        <taxon>Bacteria</taxon>
        <taxon>Bacillati</taxon>
        <taxon>Bacillota</taxon>
        <taxon>Bacilli</taxon>
        <taxon>Lactobacillales</taxon>
        <taxon>Lactobacillaceae</taxon>
        <taxon>Companilactobacillus</taxon>
    </lineage>
</organism>
<feature type="signal peptide" evidence="9">
    <location>
        <begin position="1"/>
        <end position="31"/>
    </location>
</feature>
<comment type="caution">
    <text evidence="13">The sequence shown here is derived from an EMBL/GenBank/DDBJ whole genome shotgun (WGS) entry which is preliminary data.</text>
</comment>
<keyword evidence="6" id="KW-0572">Peptidoglycan-anchor</keyword>
<dbReference type="OrthoDB" id="2216808at2"/>
<dbReference type="InterPro" id="IPR008456">
    <property type="entry name" value="Collagen-bd_dom"/>
</dbReference>
<gene>
    <name evidence="14" type="ORF">FHL05_11615</name>
    <name evidence="13" type="ORF">FHL06_09325</name>
</gene>
<dbReference type="InterPro" id="IPR008966">
    <property type="entry name" value="Adhesion_dom_sf"/>
</dbReference>
<evidence type="ECO:0000256" key="9">
    <source>
        <dbReference type="SAM" id="SignalP"/>
    </source>
</evidence>
<comment type="subcellular location">
    <subcellularLocation>
        <location evidence="1">Secreted</location>
        <location evidence="1">Cell wall</location>
        <topology evidence="1">Peptidoglycan-anchor</topology>
    </subcellularLocation>
</comment>
<dbReference type="InterPro" id="IPR041033">
    <property type="entry name" value="SpaA_PFL_dom_1"/>
</dbReference>
<feature type="domain" description="SpaA-like prealbumin fold" evidence="11">
    <location>
        <begin position="326"/>
        <end position="412"/>
    </location>
</feature>
<keyword evidence="8" id="KW-1133">Transmembrane helix</keyword>
<evidence type="ECO:0000313" key="13">
    <source>
        <dbReference type="EMBL" id="MQS76575.1"/>
    </source>
</evidence>
<evidence type="ECO:0000313" key="16">
    <source>
        <dbReference type="Proteomes" id="UP000414364"/>
    </source>
</evidence>
<reference evidence="15 16" key="1">
    <citation type="journal article" date="2019" name="Syst. Appl. Microbiol.">
        <title>Polyphasic characterization of two novel Lactobacillus spp. isolated from blown salami packages: Description of Lactobacillus halodurans sp. nov. and Lactobacillus salsicarnum sp. nov.</title>
        <authorList>
            <person name="Schuster J.A."/>
            <person name="Klingl A."/>
            <person name="Vogel R.F."/>
            <person name="Ehrmann M.A."/>
        </authorList>
    </citation>
    <scope>NUCLEOTIDE SEQUENCE [LARGE SCALE GENOMIC DNA]</scope>
    <source>
        <strain evidence="14 15">TMW 1.1920</strain>
        <strain evidence="13 16">TMW 1.2172</strain>
    </source>
</reference>
<evidence type="ECO:0000256" key="8">
    <source>
        <dbReference type="SAM" id="Phobius"/>
    </source>
</evidence>
<feature type="domain" description="Collagen binding" evidence="10">
    <location>
        <begin position="180"/>
        <end position="302"/>
    </location>
</feature>
<feature type="domain" description="SpaA-like prealbumin fold" evidence="11">
    <location>
        <begin position="517"/>
        <end position="605"/>
    </location>
</feature>
<dbReference type="Gene3D" id="2.60.40.1280">
    <property type="match status" value="1"/>
</dbReference>
<keyword evidence="15" id="KW-1185">Reference proteome</keyword>
<dbReference type="EMBL" id="VDFO01000057">
    <property type="protein sequence ID" value="MQS98501.1"/>
    <property type="molecule type" value="Genomic_DNA"/>
</dbReference>
<dbReference type="EMBL" id="VDFP01000020">
    <property type="protein sequence ID" value="MQS76575.1"/>
    <property type="molecule type" value="Genomic_DNA"/>
</dbReference>
<keyword evidence="8" id="KW-0472">Membrane</keyword>
<dbReference type="Pfam" id="PF05737">
    <property type="entry name" value="Collagen_bind"/>
    <property type="match status" value="1"/>
</dbReference>
<dbReference type="SUPFAM" id="SSF49401">
    <property type="entry name" value="Bacterial adhesins"/>
    <property type="match status" value="2"/>
</dbReference>
<accession>A0A5P0ZR83</accession>
<comment type="similarity">
    <text evidence="2">Belongs to the serine-aspartate repeat-containing protein (SDr) family.</text>
</comment>
<evidence type="ECO:0000256" key="2">
    <source>
        <dbReference type="ARBA" id="ARBA00007257"/>
    </source>
</evidence>
<keyword evidence="5 9" id="KW-0732">Signal</keyword>
<evidence type="ECO:0000256" key="1">
    <source>
        <dbReference type="ARBA" id="ARBA00004168"/>
    </source>
</evidence>
<dbReference type="SUPFAM" id="SSF49478">
    <property type="entry name" value="Cna protein B-type domain"/>
    <property type="match status" value="3"/>
</dbReference>
<dbReference type="InterPro" id="IPR041171">
    <property type="entry name" value="SDR_Ig"/>
</dbReference>
<feature type="compositionally biased region" description="Low complexity" evidence="7">
    <location>
        <begin position="607"/>
        <end position="642"/>
    </location>
</feature>
<dbReference type="RefSeq" id="WP_153386020.1">
    <property type="nucleotide sequence ID" value="NZ_VDFO01000057.1"/>
</dbReference>
<protein>
    <recommendedName>
        <fullName evidence="17">LPXTG cell wall anchor domain-containing protein</fullName>
    </recommendedName>
</protein>
<dbReference type="GO" id="GO:0007155">
    <property type="term" value="P:cell adhesion"/>
    <property type="evidence" value="ECO:0007669"/>
    <property type="project" value="InterPro"/>
</dbReference>
<evidence type="ECO:0000259" key="11">
    <source>
        <dbReference type="Pfam" id="PF17802"/>
    </source>
</evidence>
<dbReference type="AlphaFoldDB" id="A0A5P0ZR83"/>
<dbReference type="Gene3D" id="2.60.40.10">
    <property type="entry name" value="Immunoglobulins"/>
    <property type="match status" value="3"/>
</dbReference>
<dbReference type="PANTHER" id="PTHR36108">
    <property type="entry name" value="COLOSSIN-B-RELATED"/>
    <property type="match status" value="1"/>
</dbReference>
<keyword evidence="4" id="KW-0964">Secreted</keyword>
<dbReference type="Proteomes" id="UP000371423">
    <property type="component" value="Unassembled WGS sequence"/>
</dbReference>
<dbReference type="GO" id="GO:0005518">
    <property type="term" value="F:collagen binding"/>
    <property type="evidence" value="ECO:0007669"/>
    <property type="project" value="InterPro"/>
</dbReference>